<feature type="domain" description="FAD dependent oxidoreductase" evidence="3">
    <location>
        <begin position="46"/>
        <end position="119"/>
    </location>
</feature>
<dbReference type="InterPro" id="IPR036188">
    <property type="entry name" value="FAD/NAD-bd_sf"/>
</dbReference>
<evidence type="ECO:0000256" key="2">
    <source>
        <dbReference type="SAM" id="MobiDB-lite"/>
    </source>
</evidence>
<evidence type="ECO:0000256" key="1">
    <source>
        <dbReference type="ARBA" id="ARBA00023002"/>
    </source>
</evidence>
<protein>
    <recommendedName>
        <fullName evidence="3">FAD dependent oxidoreductase domain-containing protein</fullName>
    </recommendedName>
</protein>
<dbReference type="FunFam" id="3.50.50.60:FF:000360">
    <property type="entry name" value="FAD-dependent oxidoreductase family protein"/>
    <property type="match status" value="1"/>
</dbReference>
<feature type="region of interest" description="Disordered" evidence="2">
    <location>
        <begin position="287"/>
        <end position="310"/>
    </location>
</feature>
<dbReference type="Gene3D" id="3.50.50.60">
    <property type="entry name" value="FAD/NAD(P)-binding domain"/>
    <property type="match status" value="1"/>
</dbReference>
<reference evidence="4" key="1">
    <citation type="submission" date="2019-12" db="EMBL/GenBank/DDBJ databases">
        <title>Genome sequencing and annotation of Brassica cretica.</title>
        <authorList>
            <person name="Studholme D.J."/>
            <person name="Sarris P.F."/>
        </authorList>
    </citation>
    <scope>NUCLEOTIDE SEQUENCE</scope>
    <source>
        <strain evidence="4">PFS-102/07</strain>
        <tissue evidence="4">Leaf</tissue>
    </source>
</reference>
<accession>A0A8S9GW52</accession>
<dbReference type="Pfam" id="PF01266">
    <property type="entry name" value="DAO"/>
    <property type="match status" value="1"/>
</dbReference>
<evidence type="ECO:0000259" key="3">
    <source>
        <dbReference type="Pfam" id="PF01266"/>
    </source>
</evidence>
<dbReference type="PANTHER" id="PTHR39104:SF1">
    <property type="entry name" value="AMINO ACID-LIGASE"/>
    <property type="match status" value="1"/>
</dbReference>
<keyword evidence="1" id="KW-0560">Oxidoreductase</keyword>
<dbReference type="InterPro" id="IPR006076">
    <property type="entry name" value="FAD-dep_OxRdtase"/>
</dbReference>
<dbReference type="GO" id="GO:0016491">
    <property type="term" value="F:oxidoreductase activity"/>
    <property type="evidence" value="ECO:0007669"/>
    <property type="project" value="UniProtKB-KW"/>
</dbReference>
<dbReference type="SUPFAM" id="SSF51905">
    <property type="entry name" value="FAD/NAD(P)-binding domain"/>
    <property type="match status" value="1"/>
</dbReference>
<dbReference type="EMBL" id="QGKY02001925">
    <property type="protein sequence ID" value="KAF2548954.1"/>
    <property type="molecule type" value="Genomic_DNA"/>
</dbReference>
<proteinExistence type="predicted"/>
<gene>
    <name evidence="4" type="ORF">F2Q70_00023830</name>
</gene>
<name>A0A8S9GW52_BRACR</name>
<evidence type="ECO:0000313" key="4">
    <source>
        <dbReference type="EMBL" id="KAF2548954.1"/>
    </source>
</evidence>
<dbReference type="AlphaFoldDB" id="A0A8S9GW52"/>
<comment type="caution">
    <text evidence="4">The sequence shown here is derived from an EMBL/GenBank/DDBJ whole genome shotgun (WGS) entry which is preliminary data.</text>
</comment>
<dbReference type="PANTHER" id="PTHR39104">
    <property type="entry name" value="AMINO ACID-LIGASE"/>
    <property type="match status" value="1"/>
</dbReference>
<sequence length="329" mass="35146">MAVISSSSFPPALSRRLTHTRTITIRSNSSKPMAKNLADGGETSKRIVVCGGGVIGVCTAYFLAKKGVSVTIVEQSAVACAASGKAGGFLAFDWCDGSPVGSLARASFDLHRSLAEELNGVESYGVVMGDEGWRKIRLLCPSVSKVIDWVAWNDQKLDFKSIAAAFGLEPSTVKLNGHFISRDNDLVASCVTWKSLLAFFSAKGLSTGKDGAGALLVDGKLSRVGTKRAYSGSQEDITINNLGLNRNKKLKDKCSVSAGDEPLLSGSNKRKLLSEDMHSLKKLKLSMGDSSGRQSEIGKTPLKCSFTSDGLKRTREDDMIASTSRKKIR</sequence>
<organism evidence="4">
    <name type="scientific">Brassica cretica</name>
    <name type="common">Mustard</name>
    <dbReference type="NCBI Taxonomy" id="69181"/>
    <lineage>
        <taxon>Eukaryota</taxon>
        <taxon>Viridiplantae</taxon>
        <taxon>Streptophyta</taxon>
        <taxon>Embryophyta</taxon>
        <taxon>Tracheophyta</taxon>
        <taxon>Spermatophyta</taxon>
        <taxon>Magnoliopsida</taxon>
        <taxon>eudicotyledons</taxon>
        <taxon>Gunneridae</taxon>
        <taxon>Pentapetalae</taxon>
        <taxon>rosids</taxon>
        <taxon>malvids</taxon>
        <taxon>Brassicales</taxon>
        <taxon>Brassicaceae</taxon>
        <taxon>Brassiceae</taxon>
        <taxon>Brassica</taxon>
    </lineage>
</organism>